<dbReference type="GO" id="GO:0006952">
    <property type="term" value="P:defense response"/>
    <property type="evidence" value="ECO:0007669"/>
    <property type="project" value="InterPro"/>
</dbReference>
<dbReference type="PANTHER" id="PTHR31213:SF192">
    <property type="entry name" value="MAJOR ALLERGEN PRU AR 1-LIKE"/>
    <property type="match status" value="1"/>
</dbReference>
<dbReference type="PRINTS" id="PR00634">
    <property type="entry name" value="BETALLERGEN"/>
</dbReference>
<gene>
    <name evidence="3" type="ORF">GIB67_024389</name>
</gene>
<dbReference type="GO" id="GO:0038023">
    <property type="term" value="F:signaling receptor activity"/>
    <property type="evidence" value="ECO:0007669"/>
    <property type="project" value="InterPro"/>
</dbReference>
<dbReference type="InterPro" id="IPR023393">
    <property type="entry name" value="START-like_dom_sf"/>
</dbReference>
<feature type="domain" description="Bet v I/Major latex protein" evidence="2">
    <location>
        <begin position="5"/>
        <end position="154"/>
    </location>
</feature>
<dbReference type="InterPro" id="IPR050279">
    <property type="entry name" value="Plant_def-hormone_signal"/>
</dbReference>
<comment type="similarity">
    <text evidence="1">Belongs to the BetVI family.</text>
</comment>
<comment type="caution">
    <text evidence="3">The sequence shown here is derived from an EMBL/GenBank/DDBJ whole genome shotgun (WGS) entry which is preliminary data.</text>
</comment>
<evidence type="ECO:0000259" key="2">
    <source>
        <dbReference type="SMART" id="SM01037"/>
    </source>
</evidence>
<dbReference type="GO" id="GO:0010427">
    <property type="term" value="F:abscisic acid binding"/>
    <property type="evidence" value="ECO:0007669"/>
    <property type="project" value="InterPro"/>
</dbReference>
<dbReference type="GO" id="GO:0009738">
    <property type="term" value="P:abscisic acid-activated signaling pathway"/>
    <property type="evidence" value="ECO:0007669"/>
    <property type="project" value="InterPro"/>
</dbReference>
<proteinExistence type="inferred from homology"/>
<dbReference type="Pfam" id="PF00407">
    <property type="entry name" value="Bet_v_1"/>
    <property type="match status" value="1"/>
</dbReference>
<dbReference type="CDD" id="cd07816">
    <property type="entry name" value="Bet_v1-like"/>
    <property type="match status" value="1"/>
</dbReference>
<dbReference type="EMBL" id="JACGCM010002329">
    <property type="protein sequence ID" value="KAF6141305.1"/>
    <property type="molecule type" value="Genomic_DNA"/>
</dbReference>
<organism evidence="3 4">
    <name type="scientific">Kingdonia uniflora</name>
    <dbReference type="NCBI Taxonomy" id="39325"/>
    <lineage>
        <taxon>Eukaryota</taxon>
        <taxon>Viridiplantae</taxon>
        <taxon>Streptophyta</taxon>
        <taxon>Embryophyta</taxon>
        <taxon>Tracheophyta</taxon>
        <taxon>Spermatophyta</taxon>
        <taxon>Magnoliopsida</taxon>
        <taxon>Ranunculales</taxon>
        <taxon>Circaeasteraceae</taxon>
        <taxon>Kingdonia</taxon>
    </lineage>
</organism>
<dbReference type="SMART" id="SM01037">
    <property type="entry name" value="Bet_v_1"/>
    <property type="match status" value="1"/>
</dbReference>
<dbReference type="InterPro" id="IPR024949">
    <property type="entry name" value="Bet_v_I_allergen"/>
</dbReference>
<dbReference type="FunFam" id="3.30.530.20:FF:000007">
    <property type="entry name" value="Major pollen allergen Bet v 1-A"/>
    <property type="match status" value="1"/>
</dbReference>
<evidence type="ECO:0000313" key="3">
    <source>
        <dbReference type="EMBL" id="KAF6141305.1"/>
    </source>
</evidence>
<keyword evidence="4" id="KW-1185">Reference proteome</keyword>
<dbReference type="OrthoDB" id="1880172at2759"/>
<dbReference type="SUPFAM" id="SSF55961">
    <property type="entry name" value="Bet v1-like"/>
    <property type="match status" value="1"/>
</dbReference>
<name>A0A7J7LFA2_9MAGN</name>
<dbReference type="Proteomes" id="UP000541444">
    <property type="component" value="Unassembled WGS sequence"/>
</dbReference>
<dbReference type="GO" id="GO:0004864">
    <property type="term" value="F:protein phosphatase inhibitor activity"/>
    <property type="evidence" value="ECO:0007669"/>
    <property type="project" value="InterPro"/>
</dbReference>
<dbReference type="GO" id="GO:0005634">
    <property type="term" value="C:nucleus"/>
    <property type="evidence" value="ECO:0007669"/>
    <property type="project" value="TreeGrafter"/>
</dbReference>
<dbReference type="Gene3D" id="3.30.530.20">
    <property type="match status" value="1"/>
</dbReference>
<evidence type="ECO:0000256" key="1">
    <source>
        <dbReference type="ARBA" id="ARBA00009744"/>
    </source>
</evidence>
<sequence length="159" mass="17737">MGVITHTNELSCSVAPSRMFTAMFLDAPNLMPKLMPDTIKSVEILEGDGGAGSVVQINFSAGPFKYIKHRTDFIDKENFICKYSLIEGELLGDKFECISHEVKLEPTSHGGCIVKMKAHFHCKGDVKINEEEMKAGQEKGEKMQKVIEAYLIKHPEVYA</sequence>
<reference evidence="3 4" key="1">
    <citation type="journal article" date="2020" name="IScience">
        <title>Genome Sequencing of the Endangered Kingdonia uniflora (Circaeasteraceae, Ranunculales) Reveals Potential Mechanisms of Evolutionary Specialization.</title>
        <authorList>
            <person name="Sun Y."/>
            <person name="Deng T."/>
            <person name="Zhang A."/>
            <person name="Moore M.J."/>
            <person name="Landis J.B."/>
            <person name="Lin N."/>
            <person name="Zhang H."/>
            <person name="Zhang X."/>
            <person name="Huang J."/>
            <person name="Zhang X."/>
            <person name="Sun H."/>
            <person name="Wang H."/>
        </authorList>
    </citation>
    <scope>NUCLEOTIDE SEQUENCE [LARGE SCALE GENOMIC DNA]</scope>
    <source>
        <strain evidence="3">TB1705</strain>
        <tissue evidence="3">Leaf</tissue>
    </source>
</reference>
<protein>
    <recommendedName>
        <fullName evidence="2">Bet v I/Major latex protein domain-containing protein</fullName>
    </recommendedName>
</protein>
<evidence type="ECO:0000313" key="4">
    <source>
        <dbReference type="Proteomes" id="UP000541444"/>
    </source>
</evidence>
<accession>A0A7J7LFA2</accession>
<dbReference type="PANTHER" id="PTHR31213">
    <property type="entry name" value="OS08G0374000 PROTEIN-RELATED"/>
    <property type="match status" value="1"/>
</dbReference>
<dbReference type="InterPro" id="IPR000916">
    <property type="entry name" value="Bet_v_I/MLP"/>
</dbReference>
<dbReference type="AlphaFoldDB" id="A0A7J7LFA2"/>
<dbReference type="GO" id="GO:0005737">
    <property type="term" value="C:cytoplasm"/>
    <property type="evidence" value="ECO:0007669"/>
    <property type="project" value="TreeGrafter"/>
</dbReference>